<dbReference type="EMBL" id="CP047901">
    <property type="protein sequence ID" value="QHO63194.1"/>
    <property type="molecule type" value="Genomic_DNA"/>
</dbReference>
<dbReference type="InterPro" id="IPR024414">
    <property type="entry name" value="Uncharacterised_PrgI"/>
</dbReference>
<feature type="region of interest" description="Disordered" evidence="1">
    <location>
        <begin position="182"/>
        <end position="239"/>
    </location>
</feature>
<feature type="transmembrane region" description="Helical" evidence="2">
    <location>
        <begin position="28"/>
        <end position="46"/>
    </location>
</feature>
<accession>A0A857N5D5</accession>
<dbReference type="Gene3D" id="2.60.40.10">
    <property type="entry name" value="Immunoglobulins"/>
    <property type="match status" value="1"/>
</dbReference>
<sequence length="329" mass="35475">MPVQQHPIPQNVTSYQFRLVGDMTLKQFLQLAAGIVIGLVIYATPLPSFFKWPLISIIVGLGAAIAFVPVQGRPLDQWIVAFIRSIYAPTIYVWQKPNNQQPSLNQAPTSITQALQSSPPTSPSPTATQPQTSKIERPNLVPQIHTLTRATPPTPNPTPPPQPEPLIPTSQDIKKSAKNVFASPPKPIAVTPQSHQNTNHQSTQSSSKPAPTTSTATVSDTPAQPGTSASFSTDLPIPSTPQTPNTIVGMTLSPQGKILESVIVEILKNGQTIRATKSNKLGQFLFAKPLDDGIFQITADKDGFTFPRFDLKLDGQIIPPIKLQATGTK</sequence>
<keyword evidence="2" id="KW-0812">Transmembrane</keyword>
<dbReference type="RefSeq" id="WP_161931587.1">
    <property type="nucleotide sequence ID" value="NZ_CP047901.1"/>
</dbReference>
<keyword evidence="4" id="KW-1185">Reference proteome</keyword>
<dbReference type="Pfam" id="PF12666">
    <property type="entry name" value="PrgI"/>
    <property type="match status" value="1"/>
</dbReference>
<evidence type="ECO:0008006" key="5">
    <source>
        <dbReference type="Google" id="ProtNLM"/>
    </source>
</evidence>
<feature type="compositionally biased region" description="Pro residues" evidence="1">
    <location>
        <begin position="152"/>
        <end position="166"/>
    </location>
</feature>
<feature type="compositionally biased region" description="Low complexity" evidence="1">
    <location>
        <begin position="193"/>
        <end position="223"/>
    </location>
</feature>
<feature type="transmembrane region" description="Helical" evidence="2">
    <location>
        <begin position="52"/>
        <end position="70"/>
    </location>
</feature>
<feature type="compositionally biased region" description="Polar residues" evidence="1">
    <location>
        <begin position="224"/>
        <end position="233"/>
    </location>
</feature>
<evidence type="ECO:0000313" key="4">
    <source>
        <dbReference type="Proteomes" id="UP000463983"/>
    </source>
</evidence>
<organism evidence="3 4">
    <name type="scientific">Candidatus Chazhemtobacterium aquaticus</name>
    <dbReference type="NCBI Taxonomy" id="2715735"/>
    <lineage>
        <taxon>Bacteria</taxon>
        <taxon>Candidatus Chazhemtobacteraceae</taxon>
        <taxon>Candidatus Chazhemtobacterium</taxon>
    </lineage>
</organism>
<evidence type="ECO:0000256" key="1">
    <source>
        <dbReference type="SAM" id="MobiDB-lite"/>
    </source>
</evidence>
<feature type="region of interest" description="Disordered" evidence="1">
    <location>
        <begin position="112"/>
        <end position="169"/>
    </location>
</feature>
<evidence type="ECO:0000256" key="2">
    <source>
        <dbReference type="SAM" id="Phobius"/>
    </source>
</evidence>
<dbReference type="PRINTS" id="PR01217">
    <property type="entry name" value="PRICHEXTENSN"/>
</dbReference>
<feature type="compositionally biased region" description="Low complexity" evidence="1">
    <location>
        <begin position="112"/>
        <end position="133"/>
    </location>
</feature>
<protein>
    <recommendedName>
        <fullName evidence="5">PrgI family protein</fullName>
    </recommendedName>
</protein>
<proteinExistence type="predicted"/>
<keyword evidence="2" id="KW-0472">Membrane</keyword>
<keyword evidence="2" id="KW-1133">Transmembrane helix</keyword>
<dbReference type="InterPro" id="IPR013783">
    <property type="entry name" value="Ig-like_fold"/>
</dbReference>
<name>A0A857N5D5_9BACT</name>
<dbReference type="SUPFAM" id="SSF49478">
    <property type="entry name" value="Cna protein B-type domain"/>
    <property type="match status" value="1"/>
</dbReference>
<dbReference type="KEGG" id="caqa:MICH65_0213"/>
<evidence type="ECO:0000313" key="3">
    <source>
        <dbReference type="EMBL" id="QHO63194.1"/>
    </source>
</evidence>
<dbReference type="Proteomes" id="UP000463983">
    <property type="component" value="Chromosome"/>
</dbReference>
<reference evidence="4" key="1">
    <citation type="journal article" date="2020" name="Microorganisms">
        <title>Complete Genome of a Member of a New Bacterial Lineage in the Microgenomates Group Reveals an Unusual Nucleotide Composition Disparity Between Two Strands of DNA and Limited Metabolic Potential.</title>
        <authorList>
            <person name="Kadnikov V.V."/>
            <person name="Mardanov A.V."/>
            <person name="Beletsky A.V."/>
            <person name="Karnachuk O.V."/>
            <person name="Ravin N.V."/>
        </authorList>
    </citation>
    <scope>NUCLEOTIDE SEQUENCE [LARGE SCALE GENOMIC DNA]</scope>
</reference>
<gene>
    <name evidence="3" type="ORF">MICH65_0213</name>
</gene>
<dbReference type="AlphaFoldDB" id="A0A857N5D5"/>